<feature type="domain" description="GH29D-like beta-sandwich" evidence="2">
    <location>
        <begin position="576"/>
        <end position="642"/>
    </location>
</feature>
<dbReference type="Pfam" id="PF13290">
    <property type="entry name" value="CHB_HEX_C_1"/>
    <property type="match status" value="1"/>
</dbReference>
<dbReference type="Gene3D" id="3.20.20.80">
    <property type="entry name" value="Glycosidases"/>
    <property type="match status" value="1"/>
</dbReference>
<accession>A0A418KKL5</accession>
<evidence type="ECO:0000313" key="3">
    <source>
        <dbReference type="EMBL" id="RIQ17829.1"/>
    </source>
</evidence>
<sequence length="879" mass="94547">MRRRRSAAAAGALLLIAGAVVPSSASEPNEPNEENADAARTVSVDLGQVVQDDYLGVGVNIIPWSLMDDTTALGYDDADWEVDVERIATIRPAVARVWFQLDWMELEKGQYDFDSPEMRTFYRYLDALENAGTEVLLNFGWKVGERIHDWFTIPGLPDPYISAPADLPAYGASASALLNELITHRGYDNVRYLTFYNEPNGSWDFDAPGDERAYYAQMARAVHERLSQDGLRDDIEIWGPEEVNAVDWTGYMAEHAADVFDGYSFHLYGESYDHLSQSIADRRSLIGDADLHLTEMGWTNPGTSVWETGYANYVIKSANEGVKSNLVWQLNGVMTDDPAGDTNGAFNLWDSVILGIEPTAAFYEAGLLSRYIPKHSEVVATSTDGDDVRAAAFRDEDGELTVLVETAPGEAKDVTVEFTGQTVTDAFHRIEFTDAVAQPEPNALLPATSGTLRPAGNAFTDTALGAEHSYVVYTTADPATQVAVTPVQSTVAGGETLQLSARLVDGRGPVSWSVVGEGNGRIDARGRYTAPDVDTERTVAIRATSRRDPADYGVAQVTVTPASKPGVTDAPVFSLEPGKYDSREAVFITSGTPGAQIRYTLDGSVPTADSALYTGPVFLQPLRTTYLRAVAFADGLEPSGVTSRLYKVMDVQNAPDGYTFCMYAGQGRCEFEGEASVAFGSDGLFAYGVFTDGVECTAASFGGDPNPGGDNRCFYSTTIPEEPPLVTIYNAGFESPATGGTANGPMVNGWTFSARAGVQHNDSVFNPASPAPEGVRTAYLKTDSGLGSRIDQTIRFPAGRFALTFYAANRTDFGGLQTFDVLVDGVKVGSAAPTSGEYVLHRTDAFTVEAGEHTVSFVATTTDGDNTAFLDAVRVVAAE</sequence>
<evidence type="ECO:0000256" key="1">
    <source>
        <dbReference type="SAM" id="SignalP"/>
    </source>
</evidence>
<dbReference type="EMBL" id="QUAL01000191">
    <property type="protein sequence ID" value="RIQ17829.1"/>
    <property type="molecule type" value="Genomic_DNA"/>
</dbReference>
<dbReference type="SUPFAM" id="SSF51445">
    <property type="entry name" value="(Trans)glycosidases"/>
    <property type="match status" value="1"/>
</dbReference>
<organism evidence="3 4">
    <name type="scientific">Jiangella rhizosphaerae</name>
    <dbReference type="NCBI Taxonomy" id="2293569"/>
    <lineage>
        <taxon>Bacteria</taxon>
        <taxon>Bacillati</taxon>
        <taxon>Actinomycetota</taxon>
        <taxon>Actinomycetes</taxon>
        <taxon>Jiangellales</taxon>
        <taxon>Jiangellaceae</taxon>
        <taxon>Jiangella</taxon>
    </lineage>
</organism>
<feature type="signal peptide" evidence="1">
    <location>
        <begin position="1"/>
        <end position="25"/>
    </location>
</feature>
<dbReference type="InterPro" id="IPR054720">
    <property type="entry name" value="HpiC1"/>
</dbReference>
<proteinExistence type="predicted"/>
<feature type="chain" id="PRO_5018997930" description="GH29D-like beta-sandwich domain-containing protein" evidence="1">
    <location>
        <begin position="26"/>
        <end position="879"/>
    </location>
</feature>
<dbReference type="RefSeq" id="WP_119662004.1">
    <property type="nucleotide sequence ID" value="NZ_QUAL01000191.1"/>
</dbReference>
<keyword evidence="4" id="KW-1185">Reference proteome</keyword>
<dbReference type="InterPro" id="IPR017853">
    <property type="entry name" value="GH"/>
</dbReference>
<dbReference type="Gene3D" id="2.60.120.260">
    <property type="entry name" value="Galactose-binding domain-like"/>
    <property type="match status" value="1"/>
</dbReference>
<dbReference type="InterPro" id="IPR059177">
    <property type="entry name" value="GH29D-like_dom"/>
</dbReference>
<keyword evidence="1" id="KW-0732">Signal</keyword>
<comment type="caution">
    <text evidence="3">The sequence shown here is derived from an EMBL/GenBank/DDBJ whole genome shotgun (WGS) entry which is preliminary data.</text>
</comment>
<name>A0A418KKL5_9ACTN</name>
<gene>
    <name evidence="3" type="ORF">DY240_22090</name>
</gene>
<reference evidence="3 4" key="1">
    <citation type="submission" date="2018-09" db="EMBL/GenBank/DDBJ databases">
        <title>Isolation, diversity and antifungal activity of actinobacteria from wheat.</title>
        <authorList>
            <person name="Han C."/>
        </authorList>
    </citation>
    <scope>NUCLEOTIDE SEQUENCE [LARGE SCALE GENOMIC DNA]</scope>
    <source>
        <strain evidence="3 4">NEAU-YY265</strain>
    </source>
</reference>
<dbReference type="OrthoDB" id="9770043at2"/>
<protein>
    <recommendedName>
        <fullName evidence="2">GH29D-like beta-sandwich domain-containing protein</fullName>
    </recommendedName>
</protein>
<evidence type="ECO:0000259" key="2">
    <source>
        <dbReference type="Pfam" id="PF13290"/>
    </source>
</evidence>
<dbReference type="Proteomes" id="UP000284057">
    <property type="component" value="Unassembled WGS sequence"/>
</dbReference>
<evidence type="ECO:0000313" key="4">
    <source>
        <dbReference type="Proteomes" id="UP000284057"/>
    </source>
</evidence>
<dbReference type="AlphaFoldDB" id="A0A418KKL5"/>
<dbReference type="Pfam" id="PF22825">
    <property type="entry name" value="HpiC1-like"/>
    <property type="match status" value="1"/>
</dbReference>